<dbReference type="InterPro" id="IPR036866">
    <property type="entry name" value="RibonucZ/Hydroxyglut_hydro"/>
</dbReference>
<evidence type="ECO:0000313" key="4">
    <source>
        <dbReference type="Proteomes" id="UP000652307"/>
    </source>
</evidence>
<dbReference type="RefSeq" id="WP_193803521.1">
    <property type="nucleotide sequence ID" value="NZ_JADEZV010000001.1"/>
</dbReference>
<dbReference type="InterPro" id="IPR050114">
    <property type="entry name" value="UPF0173_UPF0282_UlaG_hydrolase"/>
</dbReference>
<protein>
    <recommendedName>
        <fullName evidence="1">UPF0282 protein IOK49_02920</fullName>
    </recommendedName>
</protein>
<dbReference type="Pfam" id="PF00753">
    <property type="entry name" value="Lactamase_B"/>
    <property type="match status" value="1"/>
</dbReference>
<proteinExistence type="inferred from homology"/>
<evidence type="ECO:0000256" key="1">
    <source>
        <dbReference type="HAMAP-Rule" id="MF_01406"/>
    </source>
</evidence>
<dbReference type="InterPro" id="IPR001279">
    <property type="entry name" value="Metallo-B-lactamas"/>
</dbReference>
<dbReference type="Proteomes" id="UP000652307">
    <property type="component" value="Unassembled WGS sequence"/>
</dbReference>
<reference evidence="3" key="1">
    <citation type="submission" date="2020-10" db="EMBL/GenBank/DDBJ databases">
        <title>Fervidococcus fontis strain 3639Fd - the first crenarchaeon capable of growth on lipids.</title>
        <authorList>
            <person name="Kochetkova T.V."/>
            <person name="Elcheninov A.G."/>
            <person name="Toschakov S.V."/>
            <person name="Kublanov I.V."/>
        </authorList>
    </citation>
    <scope>NUCLEOTIDE SEQUENCE</scope>
    <source>
        <strain evidence="3">3639Fd</strain>
    </source>
</reference>
<dbReference type="PIRSF" id="PIRSF004944">
    <property type="entry name" value="UCP004944_hydrls"/>
    <property type="match status" value="1"/>
</dbReference>
<dbReference type="GO" id="GO:0016787">
    <property type="term" value="F:hydrolase activity"/>
    <property type="evidence" value="ECO:0007669"/>
    <property type="project" value="UniProtKB-KW"/>
</dbReference>
<dbReference type="InterPro" id="IPR014426">
    <property type="entry name" value="UPF0282_hydrls"/>
</dbReference>
<dbReference type="SUPFAM" id="SSF56281">
    <property type="entry name" value="Metallo-hydrolase/oxidoreductase"/>
    <property type="match status" value="1"/>
</dbReference>
<dbReference type="PANTHER" id="PTHR43546">
    <property type="entry name" value="UPF0173 METAL-DEPENDENT HYDROLASE MJ1163-RELATED"/>
    <property type="match status" value="1"/>
</dbReference>
<organism evidence="3 4">
    <name type="scientific">Fervidicoccus fontis</name>
    <dbReference type="NCBI Taxonomy" id="683846"/>
    <lineage>
        <taxon>Archaea</taxon>
        <taxon>Thermoproteota</taxon>
        <taxon>Thermoprotei</taxon>
        <taxon>Fervidicoccales</taxon>
        <taxon>Fervidicoccaceae</taxon>
        <taxon>Fervidicoccus</taxon>
    </lineage>
</organism>
<keyword evidence="3" id="KW-0378">Hydrolase</keyword>
<evidence type="ECO:0000313" key="3">
    <source>
        <dbReference type="EMBL" id="MBE9391030.1"/>
    </source>
</evidence>
<dbReference type="PANTHER" id="PTHR43546:SF4">
    <property type="entry name" value="UPF0282 PROTEIN MJ1629"/>
    <property type="match status" value="1"/>
</dbReference>
<feature type="domain" description="Metallo-beta-lactamase" evidence="2">
    <location>
        <begin position="12"/>
        <end position="171"/>
    </location>
</feature>
<sequence length="278" mass="32238">MANIVEAKGFKIFIDPGAALAPYRYGLPPHEIELNELEKSIEKICKNLNDSNLIVITHFHRDHYLSNDYCIEAFKNKTIIMKHPEIDINYSQKMRAKEFIKKTKDISKLIFTNGEDFVFEGIKMKISFPLWHGSQNTPLGKVLVILIDDEEQRYLFASDTQGPGDDEAARWIINNKPTIVYISGPPYYLIGSIKGVEEVENGEKNLEKILSINTLNTIIIDHHFAREKNYVNRLERLRINYNQKIKITDAAEFMGVERNPLESNRDELYNRKLHLSKQ</sequence>
<dbReference type="AlphaFoldDB" id="A0A843AHS0"/>
<dbReference type="EMBL" id="JADEZV010000001">
    <property type="protein sequence ID" value="MBE9391030.1"/>
    <property type="molecule type" value="Genomic_DNA"/>
</dbReference>
<evidence type="ECO:0000259" key="2">
    <source>
        <dbReference type="Pfam" id="PF00753"/>
    </source>
</evidence>
<dbReference type="Gene3D" id="3.60.15.10">
    <property type="entry name" value="Ribonuclease Z/Hydroxyacylglutathione hydrolase-like"/>
    <property type="match status" value="1"/>
</dbReference>
<dbReference type="HAMAP" id="MF_01406">
    <property type="entry name" value="UPF0282"/>
    <property type="match status" value="1"/>
</dbReference>
<comment type="caution">
    <text evidence="3">The sequence shown here is derived from an EMBL/GenBank/DDBJ whole genome shotgun (WGS) entry which is preliminary data.</text>
</comment>
<gene>
    <name evidence="3" type="ORF">IOK49_02920</name>
</gene>
<accession>A0A843AHS0</accession>
<comment type="similarity">
    <text evidence="1">Belongs to the UPF0282 family.</text>
</comment>
<name>A0A843AHS0_9CREN</name>